<dbReference type="InterPro" id="IPR024286">
    <property type="entry name" value="DUF3700"/>
</dbReference>
<sequence length="166" mass="17732">MLAVFDKSVAKSPDALNAPDNPQAVSALKNASYLITLPLVYPGSVSISLGSGVMAYSLEKQNPLLQQMRGIIVIEAYRTLRDRGPTLRIRLMLMDVYLSSGELMLKTTCFADAVETVKKGCVGSLCSIPKSSGEVCGATFSVDVEAKKESTGMKKVGSAANWSSNY</sequence>
<dbReference type="PANTHER" id="PTHR45952">
    <property type="entry name" value="ALUMINUM INDUCED PROTEIN WITH YGL AND LRDR MOTIFS"/>
    <property type="match status" value="1"/>
</dbReference>
<comment type="caution">
    <text evidence="2">The sequence shown here is derived from an EMBL/GenBank/DDBJ whole genome shotgun (WGS) entry which is preliminary data.</text>
</comment>
<keyword evidence="3" id="KW-1185">Reference proteome</keyword>
<proteinExistence type="predicted"/>
<organism evidence="2 3">
    <name type="scientific">Gossypium anomalum</name>
    <dbReference type="NCBI Taxonomy" id="47600"/>
    <lineage>
        <taxon>Eukaryota</taxon>
        <taxon>Viridiplantae</taxon>
        <taxon>Streptophyta</taxon>
        <taxon>Embryophyta</taxon>
        <taxon>Tracheophyta</taxon>
        <taxon>Spermatophyta</taxon>
        <taxon>Magnoliopsida</taxon>
        <taxon>eudicotyledons</taxon>
        <taxon>Gunneridae</taxon>
        <taxon>Pentapetalae</taxon>
        <taxon>rosids</taxon>
        <taxon>malvids</taxon>
        <taxon>Malvales</taxon>
        <taxon>Malvaceae</taxon>
        <taxon>Malvoideae</taxon>
        <taxon>Gossypium</taxon>
    </lineage>
</organism>
<accession>A0A8J5YRG8</accession>
<gene>
    <name evidence="2" type="ORF">CXB51_025825</name>
</gene>
<dbReference type="PANTHER" id="PTHR45952:SF4">
    <property type="entry name" value="ALUMINUM INDUCED PROTEIN WITH YGL AND LRDR MOTIFS"/>
    <property type="match status" value="1"/>
</dbReference>
<dbReference type="Pfam" id="PF12481">
    <property type="entry name" value="DUF3700"/>
    <property type="match status" value="1"/>
</dbReference>
<dbReference type="Proteomes" id="UP000701853">
    <property type="component" value="Chromosome 10"/>
</dbReference>
<evidence type="ECO:0000259" key="1">
    <source>
        <dbReference type="SMART" id="SM01172"/>
    </source>
</evidence>
<dbReference type="EMBL" id="JAHUZN010000010">
    <property type="protein sequence ID" value="KAG8481090.1"/>
    <property type="molecule type" value="Genomic_DNA"/>
</dbReference>
<name>A0A8J5YRG8_9ROSI</name>
<reference evidence="2 3" key="1">
    <citation type="journal article" date="2021" name="bioRxiv">
        <title>The Gossypium anomalum genome as a resource for cotton improvement and evolutionary analysis of hybrid incompatibility.</title>
        <authorList>
            <person name="Grover C.E."/>
            <person name="Yuan D."/>
            <person name="Arick M.A."/>
            <person name="Miller E.R."/>
            <person name="Hu G."/>
            <person name="Peterson D.G."/>
            <person name="Wendel J.F."/>
            <person name="Udall J.A."/>
        </authorList>
    </citation>
    <scope>NUCLEOTIDE SEQUENCE [LARGE SCALE GENOMIC DNA]</scope>
    <source>
        <strain evidence="2">JFW-Udall</strain>
        <tissue evidence="2">Leaf</tissue>
    </source>
</reference>
<protein>
    <recommendedName>
        <fullName evidence="1">DUF3700 domain-containing protein</fullName>
    </recommendedName>
</protein>
<evidence type="ECO:0000313" key="3">
    <source>
        <dbReference type="Proteomes" id="UP000701853"/>
    </source>
</evidence>
<dbReference type="InterPro" id="IPR044828">
    <property type="entry name" value="TSJT1-like"/>
</dbReference>
<dbReference type="SMART" id="SM01172">
    <property type="entry name" value="DUF3700"/>
    <property type="match status" value="1"/>
</dbReference>
<dbReference type="AlphaFoldDB" id="A0A8J5YRG8"/>
<dbReference type="OrthoDB" id="2019121at2759"/>
<feature type="domain" description="DUF3700" evidence="1">
    <location>
        <begin position="2"/>
        <end position="142"/>
    </location>
</feature>
<evidence type="ECO:0000313" key="2">
    <source>
        <dbReference type="EMBL" id="KAG8481090.1"/>
    </source>
</evidence>